<feature type="signal peptide" evidence="2">
    <location>
        <begin position="1"/>
        <end position="34"/>
    </location>
</feature>
<organism evidence="3 4">
    <name type="scientific">Acidipropionibacterium jensenii</name>
    <dbReference type="NCBI Taxonomy" id="1749"/>
    <lineage>
        <taxon>Bacteria</taxon>
        <taxon>Bacillati</taxon>
        <taxon>Actinomycetota</taxon>
        <taxon>Actinomycetes</taxon>
        <taxon>Propionibacteriales</taxon>
        <taxon>Propionibacteriaceae</taxon>
        <taxon>Acidipropionibacterium</taxon>
    </lineage>
</organism>
<dbReference type="InterPro" id="IPR012338">
    <property type="entry name" value="Beta-lactam/transpept-like"/>
</dbReference>
<dbReference type="AlphaFoldDB" id="A0A3Q9ULM2"/>
<sequence length="288" mass="30336">MNLKIDRRTVSRTIGRITAAVLLPALLTACAHPAATSPTSSPPPSGARPAPSSPPILRSQLAALVADSGVDLQIVVAGTGFTATSVGKVDQDTAWSTIKVPIAIAAMTTGSPDPDDVEQAISVSDNDATMHLWSLLGEGTGAADTVQKVISRLGDSRTVVLPDDDAGPDQPFGMTRWRATDQLRFTEGLACATDAASVRVRGHMARIDPSEQFGLAGIHPSMVKGGWGIEDDGDYTIRQMAVLPHGGGYSAVVFIAQGPQGDVDRTVAILRTWFTAHRDDLPLRRCPR</sequence>
<dbReference type="SUPFAM" id="SSF56601">
    <property type="entry name" value="beta-lactamase/transpeptidase-like"/>
    <property type="match status" value="1"/>
</dbReference>
<dbReference type="Proteomes" id="UP000285875">
    <property type="component" value="Chromosome"/>
</dbReference>
<evidence type="ECO:0008006" key="5">
    <source>
        <dbReference type="Google" id="ProtNLM"/>
    </source>
</evidence>
<feature type="region of interest" description="Disordered" evidence="1">
    <location>
        <begin position="33"/>
        <end position="54"/>
    </location>
</feature>
<name>A0A3Q9ULM2_9ACTN</name>
<accession>A0A3Q9ULM2</accession>
<evidence type="ECO:0000313" key="3">
    <source>
        <dbReference type="EMBL" id="AZZ39877.1"/>
    </source>
</evidence>
<proteinExistence type="predicted"/>
<protein>
    <recommendedName>
        <fullName evidence="5">Serine hydrolase</fullName>
    </recommendedName>
</protein>
<evidence type="ECO:0000256" key="1">
    <source>
        <dbReference type="SAM" id="MobiDB-lite"/>
    </source>
</evidence>
<dbReference type="RefSeq" id="WP_097799157.1">
    <property type="nucleotide sequence ID" value="NZ_CP025570.1"/>
</dbReference>
<evidence type="ECO:0000256" key="2">
    <source>
        <dbReference type="SAM" id="SignalP"/>
    </source>
</evidence>
<dbReference type="Gene3D" id="3.40.710.10">
    <property type="entry name" value="DD-peptidase/beta-lactamase superfamily"/>
    <property type="match status" value="1"/>
</dbReference>
<reference evidence="4" key="1">
    <citation type="submission" date="2017-12" db="EMBL/GenBank/DDBJ databases">
        <title>Whole genome sequencing of Acidipropionibacterium jensenii strains JS279 and JS280.</title>
        <authorList>
            <person name="Deptula P."/>
            <person name="Laine P."/>
            <person name="Smolander O.-P."/>
            <person name="Paulin L."/>
            <person name="Auvinen P."/>
            <person name="Varmanen P."/>
        </authorList>
    </citation>
    <scope>NUCLEOTIDE SEQUENCE [LARGE SCALE GENOMIC DNA]</scope>
    <source>
        <strain evidence="4">JS280</strain>
    </source>
</reference>
<gene>
    <name evidence="3" type="ORF">C0Z10_09065</name>
</gene>
<dbReference type="PROSITE" id="PS51257">
    <property type="entry name" value="PROKAR_LIPOPROTEIN"/>
    <property type="match status" value="1"/>
</dbReference>
<keyword evidence="2" id="KW-0732">Signal</keyword>
<dbReference type="EMBL" id="CP025570">
    <property type="protein sequence ID" value="AZZ39877.1"/>
    <property type="molecule type" value="Genomic_DNA"/>
</dbReference>
<feature type="chain" id="PRO_5018678716" description="Serine hydrolase" evidence="2">
    <location>
        <begin position="35"/>
        <end position="288"/>
    </location>
</feature>
<feature type="compositionally biased region" description="Pro residues" evidence="1">
    <location>
        <begin position="40"/>
        <end position="54"/>
    </location>
</feature>
<dbReference type="KEGG" id="aji:C0Z10_09065"/>
<evidence type="ECO:0000313" key="4">
    <source>
        <dbReference type="Proteomes" id="UP000285875"/>
    </source>
</evidence>